<dbReference type="InterPro" id="IPR045759">
    <property type="entry name" value="Ap4A_phos1/2_N"/>
</dbReference>
<dbReference type="Pfam" id="PF09830">
    <property type="entry name" value="ATP_transf"/>
    <property type="match status" value="1"/>
</dbReference>
<accession>A0A9Q8ZGX7</accession>
<evidence type="ECO:0000313" key="3">
    <source>
        <dbReference type="EMBL" id="USP82484.1"/>
    </source>
</evidence>
<dbReference type="OrthoDB" id="10267950at2759"/>
<dbReference type="Proteomes" id="UP001056012">
    <property type="component" value="Chromosome 8"/>
</dbReference>
<dbReference type="Gene3D" id="3.30.428.70">
    <property type="match status" value="1"/>
</dbReference>
<sequence length="354" mass="38578">MALELAEALPGIVKRKFEAAKASSELVFSPTDLAIIRTSSGIPFQLRYCPSLAKKPLPNLAGATPKQKIDPFENPPEALHLVDIPATNPTHFLVLNKFPIISQHFILATKPNKAQTHALEQDDLEATYACLKAWHDSGNNSQKRLLAFFNSGSHSGASQPHRHLQFLPVESMRDSEKTAGWDILIDLILSRQESSPPDVSTADTPSGMLQNPRLPFTHFAQPFDSEPSGSQLLDMYNRLYKAAKASVDAFIASHPDQLALNSVENGDLPISYNLAMTTAGMVILPRRAEGTMLRRDDGSEVGFVALNGTALAGTMMVKNQGEWDMLRSQPELLDSILEGIGIPKATAKTSTSNI</sequence>
<evidence type="ECO:0000259" key="2">
    <source>
        <dbReference type="Pfam" id="PF19327"/>
    </source>
</evidence>
<dbReference type="SUPFAM" id="SSF54197">
    <property type="entry name" value="HIT-like"/>
    <property type="match status" value="1"/>
</dbReference>
<evidence type="ECO:0000259" key="1">
    <source>
        <dbReference type="Pfam" id="PF09830"/>
    </source>
</evidence>
<gene>
    <name evidence="3" type="ORF">yc1106_09758</name>
</gene>
<dbReference type="InterPro" id="IPR036265">
    <property type="entry name" value="HIT-like_sf"/>
</dbReference>
<dbReference type="Pfam" id="PF19327">
    <property type="entry name" value="Ap4A_phos_N"/>
    <property type="match status" value="1"/>
</dbReference>
<dbReference type="InterPro" id="IPR019200">
    <property type="entry name" value="ATP_adenylylTrfase_C"/>
</dbReference>
<dbReference type="GO" id="GO:0005524">
    <property type="term" value="F:ATP binding"/>
    <property type="evidence" value="ECO:0007669"/>
    <property type="project" value="InterPro"/>
</dbReference>
<dbReference type="VEuPathDB" id="FungiDB:yc1106_09758"/>
<dbReference type="GO" id="GO:0009117">
    <property type="term" value="P:nucleotide metabolic process"/>
    <property type="evidence" value="ECO:0007669"/>
    <property type="project" value="InterPro"/>
</dbReference>
<name>A0A9Q8ZGX7_CURCL</name>
<feature type="domain" description="Ap4A phosphorylase 1/2 N-terminal" evidence="2">
    <location>
        <begin position="8"/>
        <end position="176"/>
    </location>
</feature>
<evidence type="ECO:0000313" key="4">
    <source>
        <dbReference type="Proteomes" id="UP001056012"/>
    </source>
</evidence>
<keyword evidence="4" id="KW-1185">Reference proteome</keyword>
<dbReference type="AlphaFoldDB" id="A0A9Q8ZGX7"/>
<feature type="domain" description="ATP adenylyltransferase C-terminal" evidence="1">
    <location>
        <begin position="212"/>
        <end position="343"/>
    </location>
</feature>
<dbReference type="InterPro" id="IPR009163">
    <property type="entry name" value="Ap4A_phos1/2"/>
</dbReference>
<dbReference type="PANTHER" id="PTHR38420">
    <property type="entry name" value="AP-4-A PHOSPHORYLASE II"/>
    <property type="match status" value="1"/>
</dbReference>
<protein>
    <submittedName>
        <fullName evidence="3">Uncharacterized protein</fullName>
    </submittedName>
</protein>
<dbReference type="PANTHER" id="PTHR38420:SF3">
    <property type="entry name" value="5',5'''-P-1,P-4-TETRAPHOSPHATE PHOSPHORYLASE 2"/>
    <property type="match status" value="1"/>
</dbReference>
<proteinExistence type="predicted"/>
<dbReference type="InterPro" id="IPR043171">
    <property type="entry name" value="Ap4A_phos1/2-like"/>
</dbReference>
<dbReference type="EMBL" id="CP089281">
    <property type="protein sequence ID" value="USP82484.1"/>
    <property type="molecule type" value="Genomic_DNA"/>
</dbReference>
<dbReference type="GO" id="GO:0003877">
    <property type="term" value="F:ATP:ADP adenylyltransferase activity"/>
    <property type="evidence" value="ECO:0007669"/>
    <property type="project" value="InterPro"/>
</dbReference>
<organism evidence="3 4">
    <name type="scientific">Curvularia clavata</name>
    <dbReference type="NCBI Taxonomy" id="95742"/>
    <lineage>
        <taxon>Eukaryota</taxon>
        <taxon>Fungi</taxon>
        <taxon>Dikarya</taxon>
        <taxon>Ascomycota</taxon>
        <taxon>Pezizomycotina</taxon>
        <taxon>Dothideomycetes</taxon>
        <taxon>Pleosporomycetidae</taxon>
        <taxon>Pleosporales</taxon>
        <taxon>Pleosporineae</taxon>
        <taxon>Pleosporaceae</taxon>
        <taxon>Curvularia</taxon>
    </lineage>
</organism>
<reference evidence="3" key="1">
    <citation type="submission" date="2021-12" db="EMBL/GenBank/DDBJ databases">
        <title>Curvularia clavata genome.</title>
        <authorList>
            <person name="Cao Y."/>
        </authorList>
    </citation>
    <scope>NUCLEOTIDE SEQUENCE</scope>
    <source>
        <strain evidence="3">Yc1106</strain>
    </source>
</reference>